<dbReference type="AlphaFoldDB" id="F1YT09"/>
<dbReference type="EMBL" id="AEUP01000023">
    <property type="protein sequence ID" value="EGE48033.1"/>
    <property type="molecule type" value="Genomic_DNA"/>
</dbReference>
<reference evidence="1 2" key="1">
    <citation type="journal article" date="2011" name="Science">
        <title>Drosophila microbiome modulates host developmental and metabolic homeostasis via insulin signaling.</title>
        <authorList>
            <person name="Shin S.C."/>
            <person name="Kim S.H."/>
            <person name="You H."/>
            <person name="Kim B."/>
            <person name="Kim A.C."/>
            <person name="Lee K.A."/>
            <person name="Yoon J.H."/>
            <person name="Ryu J.H."/>
            <person name="Lee W.J."/>
        </authorList>
    </citation>
    <scope>NUCLEOTIDE SEQUENCE [LARGE SCALE GENOMIC DNA]</scope>
    <source>
        <strain evidence="1 2">DM001</strain>
    </source>
</reference>
<evidence type="ECO:0000313" key="1">
    <source>
        <dbReference type="EMBL" id="EGE48033.1"/>
    </source>
</evidence>
<name>F1YT09_9PROT</name>
<dbReference type="Proteomes" id="UP000018454">
    <property type="component" value="Unassembled WGS sequence"/>
</dbReference>
<sequence>MKFREFMNMTTPHKLTTFAVIDPGPNVLLEVIRAESPVVAVERLESKMRGPEYVAARSYDVGGEESLDGADPAYLVYELDDSGLDAEGLTGEDAGQVRAQADLAAVVVSSAK</sequence>
<evidence type="ECO:0000313" key="2">
    <source>
        <dbReference type="Proteomes" id="UP000018454"/>
    </source>
</evidence>
<comment type="caution">
    <text evidence="1">The sequence shown here is derived from an EMBL/GenBank/DDBJ whole genome shotgun (WGS) entry which is preliminary data.</text>
</comment>
<accession>F1YT09</accession>
<proteinExistence type="predicted"/>
<gene>
    <name evidence="1" type="ORF">APO_1066</name>
</gene>
<protein>
    <submittedName>
        <fullName evidence="1">Uncharacterized protein</fullName>
    </submittedName>
</protein>
<organism evidence="1 2">
    <name type="scientific">Acetobacter pomorum DM001</name>
    <dbReference type="NCBI Taxonomy" id="945681"/>
    <lineage>
        <taxon>Bacteria</taxon>
        <taxon>Pseudomonadati</taxon>
        <taxon>Pseudomonadota</taxon>
        <taxon>Alphaproteobacteria</taxon>
        <taxon>Acetobacterales</taxon>
        <taxon>Acetobacteraceae</taxon>
        <taxon>Acetobacter</taxon>
    </lineage>
</organism>